<reference evidence="2 3" key="1">
    <citation type="submission" date="2016-11" db="EMBL/GenBank/DDBJ databases">
        <authorList>
            <person name="Jaros S."/>
            <person name="Januszkiewicz K."/>
            <person name="Wedrychowicz H."/>
        </authorList>
    </citation>
    <scope>NUCLEOTIDE SEQUENCE [LARGE SCALE GENOMIC DNA]</scope>
    <source>
        <strain evidence="2 3">GAS138</strain>
    </source>
</reference>
<evidence type="ECO:0000313" key="3">
    <source>
        <dbReference type="Proteomes" id="UP000189796"/>
    </source>
</evidence>
<gene>
    <name evidence="2" type="ORF">SAMN05443248_5894</name>
</gene>
<dbReference type="Proteomes" id="UP000189796">
    <property type="component" value="Chromosome I"/>
</dbReference>
<evidence type="ECO:0000313" key="2">
    <source>
        <dbReference type="EMBL" id="SHH72978.1"/>
    </source>
</evidence>
<protein>
    <submittedName>
        <fullName evidence="2">RES domain-containing protein</fullName>
    </submittedName>
</protein>
<dbReference type="OrthoDB" id="9789501at2"/>
<dbReference type="EMBL" id="LT670817">
    <property type="protein sequence ID" value="SHH72978.1"/>
    <property type="molecule type" value="Genomic_DNA"/>
</dbReference>
<dbReference type="AlphaFoldDB" id="A0A1M5VCV2"/>
<accession>A0A1M5VCV2</accession>
<dbReference type="Pfam" id="PF08808">
    <property type="entry name" value="RES"/>
    <property type="match status" value="1"/>
</dbReference>
<name>A0A1M5VCV2_9BRAD</name>
<dbReference type="RefSeq" id="WP_079607560.1">
    <property type="nucleotide sequence ID" value="NZ_LT670817.1"/>
</dbReference>
<dbReference type="SMART" id="SM00953">
    <property type="entry name" value="RES"/>
    <property type="match status" value="1"/>
</dbReference>
<evidence type="ECO:0000259" key="1">
    <source>
        <dbReference type="SMART" id="SM00953"/>
    </source>
</evidence>
<dbReference type="InterPro" id="IPR014914">
    <property type="entry name" value="RES_dom"/>
</dbReference>
<sequence length="153" mass="17214">MLLWRLSGVAHARAFDGGYGLLFDGRWNTVGHPITYCSTSPALCVLEKLVHIEDPTLLPALMMVRYDVPDDLAVEPFALNDLPADWRRQEGWTQQRGDQWHETLSTPLLRVPSAIVPVDQSPDVNILINHNHNAAPRISLVSVEPFVLDPRLF</sequence>
<proteinExistence type="predicted"/>
<feature type="domain" description="RES" evidence="1">
    <location>
        <begin position="14"/>
        <end position="142"/>
    </location>
</feature>
<organism evidence="2 3">
    <name type="scientific">Bradyrhizobium erythrophlei</name>
    <dbReference type="NCBI Taxonomy" id="1437360"/>
    <lineage>
        <taxon>Bacteria</taxon>
        <taxon>Pseudomonadati</taxon>
        <taxon>Pseudomonadota</taxon>
        <taxon>Alphaproteobacteria</taxon>
        <taxon>Hyphomicrobiales</taxon>
        <taxon>Nitrobacteraceae</taxon>
        <taxon>Bradyrhizobium</taxon>
    </lineage>
</organism>